<sequence length="294" mass="29926">MAEYSPQMGALEARAPVARGAMVNLIGAAVSLALIAGLGVWGYRLVVRDVSGVPVVRAIEGPIRVQPENPGGVAAEHQGLAVNNVAAEGIAERPADSLVLAPEPLDLSAEDLAAFAPAKRDADQNADPAGAGASEPADPEEAAILALADQIAAQVAAQSAGQSGGQSALASPPASGLARSLIPLRRPAALSAGRPAGAAAAVRDISQSSLPAGTTLVQLGAFPDEAEAKAAWAAISRRFEELMFDKARVVVEAESVGRTLYRLRAEGFAQMSDARQFCAALMAEGADCIPVTLR</sequence>
<dbReference type="Proteomes" id="UP000199302">
    <property type="component" value="Unassembled WGS sequence"/>
</dbReference>
<keyword evidence="2" id="KW-0812">Transmembrane</keyword>
<accession>A0A1I6DFT2</accession>
<feature type="transmembrane region" description="Helical" evidence="2">
    <location>
        <begin position="21"/>
        <end position="43"/>
    </location>
</feature>
<dbReference type="RefSeq" id="WP_092077961.1">
    <property type="nucleotide sequence ID" value="NZ_FOYI01000003.1"/>
</dbReference>
<dbReference type="GO" id="GO:0042834">
    <property type="term" value="F:peptidoglycan binding"/>
    <property type="evidence" value="ECO:0007669"/>
    <property type="project" value="InterPro"/>
</dbReference>
<proteinExistence type="predicted"/>
<keyword evidence="2" id="KW-0472">Membrane</keyword>
<evidence type="ECO:0000313" key="4">
    <source>
        <dbReference type="EMBL" id="SFR04304.1"/>
    </source>
</evidence>
<gene>
    <name evidence="4" type="ORF">SAMN04515673_103152</name>
</gene>
<keyword evidence="5" id="KW-1185">Reference proteome</keyword>
<evidence type="ECO:0000256" key="2">
    <source>
        <dbReference type="SAM" id="Phobius"/>
    </source>
</evidence>
<dbReference type="EMBL" id="FOYI01000003">
    <property type="protein sequence ID" value="SFR04304.1"/>
    <property type="molecule type" value="Genomic_DNA"/>
</dbReference>
<dbReference type="PROSITE" id="PS51724">
    <property type="entry name" value="SPOR"/>
    <property type="match status" value="1"/>
</dbReference>
<dbReference type="SUPFAM" id="SSF110997">
    <property type="entry name" value="Sporulation related repeat"/>
    <property type="match status" value="1"/>
</dbReference>
<keyword evidence="2" id="KW-1133">Transmembrane helix</keyword>
<dbReference type="AlphaFoldDB" id="A0A1I6DFT2"/>
<dbReference type="OrthoDB" id="8479416at2"/>
<name>A0A1I6DFT2_9RHOB</name>
<dbReference type="InterPro" id="IPR036680">
    <property type="entry name" value="SPOR-like_sf"/>
</dbReference>
<dbReference type="Pfam" id="PF05036">
    <property type="entry name" value="SPOR"/>
    <property type="match status" value="1"/>
</dbReference>
<dbReference type="InterPro" id="IPR007730">
    <property type="entry name" value="SPOR-like_dom"/>
</dbReference>
<dbReference type="STRING" id="871652.SAMN04515673_103152"/>
<organism evidence="4 5">
    <name type="scientific">Poseidonocella sedimentorum</name>
    <dbReference type="NCBI Taxonomy" id="871652"/>
    <lineage>
        <taxon>Bacteria</taxon>
        <taxon>Pseudomonadati</taxon>
        <taxon>Pseudomonadota</taxon>
        <taxon>Alphaproteobacteria</taxon>
        <taxon>Rhodobacterales</taxon>
        <taxon>Roseobacteraceae</taxon>
        <taxon>Poseidonocella</taxon>
    </lineage>
</organism>
<evidence type="ECO:0000313" key="5">
    <source>
        <dbReference type="Proteomes" id="UP000199302"/>
    </source>
</evidence>
<feature type="domain" description="SPOR" evidence="3">
    <location>
        <begin position="209"/>
        <end position="294"/>
    </location>
</feature>
<feature type="region of interest" description="Disordered" evidence="1">
    <location>
        <begin position="119"/>
        <end position="139"/>
    </location>
</feature>
<protein>
    <submittedName>
        <fullName evidence="4">Sporulation related domain-containing protein</fullName>
    </submittedName>
</protein>
<evidence type="ECO:0000259" key="3">
    <source>
        <dbReference type="PROSITE" id="PS51724"/>
    </source>
</evidence>
<reference evidence="4 5" key="1">
    <citation type="submission" date="2016-10" db="EMBL/GenBank/DDBJ databases">
        <authorList>
            <person name="de Groot N.N."/>
        </authorList>
    </citation>
    <scope>NUCLEOTIDE SEQUENCE [LARGE SCALE GENOMIC DNA]</scope>
    <source>
        <strain evidence="5">KMM 9023,NRIC 0796,JCM 17311,KCTC 23692</strain>
    </source>
</reference>
<dbReference type="Gene3D" id="3.30.70.1070">
    <property type="entry name" value="Sporulation related repeat"/>
    <property type="match status" value="1"/>
</dbReference>
<evidence type="ECO:0000256" key="1">
    <source>
        <dbReference type="SAM" id="MobiDB-lite"/>
    </source>
</evidence>